<dbReference type="SUPFAM" id="SSF51445">
    <property type="entry name" value="(Trans)glycosidases"/>
    <property type="match status" value="1"/>
</dbReference>
<dbReference type="PANTHER" id="PTHR10357">
    <property type="entry name" value="ALPHA-AMYLASE FAMILY MEMBER"/>
    <property type="match status" value="1"/>
</dbReference>
<dbReference type="GO" id="GO:0004556">
    <property type="term" value="F:alpha-amylase activity"/>
    <property type="evidence" value="ECO:0007669"/>
    <property type="project" value="TreeGrafter"/>
</dbReference>
<dbReference type="InterPro" id="IPR045857">
    <property type="entry name" value="O16G_dom_2"/>
</dbReference>
<evidence type="ECO:0000256" key="2">
    <source>
        <dbReference type="SAM" id="MobiDB-lite"/>
    </source>
</evidence>
<dbReference type="Gene3D" id="3.90.400.10">
    <property type="entry name" value="Oligo-1,6-glucosidase, Domain 2"/>
    <property type="match status" value="1"/>
</dbReference>
<dbReference type="Gene3D" id="3.20.20.80">
    <property type="entry name" value="Glycosidases"/>
    <property type="match status" value="2"/>
</dbReference>
<dbReference type="Pfam" id="PF00128">
    <property type="entry name" value="Alpha-amylase"/>
    <property type="match status" value="1"/>
</dbReference>
<dbReference type="PANTHER" id="PTHR10357:SF179">
    <property type="entry name" value="NEUTRAL AND BASIC AMINO ACID TRANSPORT PROTEIN RBAT"/>
    <property type="match status" value="1"/>
</dbReference>
<dbReference type="SMART" id="SM00642">
    <property type="entry name" value="Aamy"/>
    <property type="match status" value="1"/>
</dbReference>
<comment type="similarity">
    <text evidence="1">Belongs to the glycosyl hydrolase 13 family.</text>
</comment>
<name>A0A3N0GKJ3_9ACTN</name>
<feature type="region of interest" description="Disordered" evidence="2">
    <location>
        <begin position="1"/>
        <end position="21"/>
    </location>
</feature>
<proteinExistence type="inferred from homology"/>
<dbReference type="InterPro" id="IPR006047">
    <property type="entry name" value="GH13_cat_dom"/>
</dbReference>
<organism evidence="4 5">
    <name type="scientific">Nocardioides pocheonensis</name>
    <dbReference type="NCBI Taxonomy" id="661485"/>
    <lineage>
        <taxon>Bacteria</taxon>
        <taxon>Bacillati</taxon>
        <taxon>Actinomycetota</taxon>
        <taxon>Actinomycetes</taxon>
        <taxon>Propionibacteriales</taxon>
        <taxon>Nocardioidaceae</taxon>
        <taxon>Nocardioides</taxon>
    </lineage>
</organism>
<dbReference type="Proteomes" id="UP000279994">
    <property type="component" value="Unassembled WGS sequence"/>
</dbReference>
<protein>
    <submittedName>
        <fullName evidence="4">Alpha-glucosidase</fullName>
    </submittedName>
</protein>
<evidence type="ECO:0000259" key="3">
    <source>
        <dbReference type="SMART" id="SM00642"/>
    </source>
</evidence>
<gene>
    <name evidence="4" type="ORF">EFL26_18745</name>
</gene>
<feature type="domain" description="Glycosyl hydrolase family 13 catalytic" evidence="3">
    <location>
        <begin position="34"/>
        <end position="440"/>
    </location>
</feature>
<evidence type="ECO:0000313" key="5">
    <source>
        <dbReference type="Proteomes" id="UP000279994"/>
    </source>
</evidence>
<dbReference type="AlphaFoldDB" id="A0A3N0GKJ3"/>
<dbReference type="GO" id="GO:0009313">
    <property type="term" value="P:oligosaccharide catabolic process"/>
    <property type="evidence" value="ECO:0007669"/>
    <property type="project" value="TreeGrafter"/>
</dbReference>
<accession>A0A3N0GKJ3</accession>
<sequence length="567" mass="63419">MPERHHNVAQPTPAHTSLHDQDPDAWWRTAAVYQVYIRSFADGDGDGIGDIAGLRARLPYLAELGVDALWINPWYPSPQADAGYDVADYRGIEPTYGTLAEAEALIDEAHAANLRVILDIVPNHTSSAHRWFQTALAGDQAARARYIFRPGRGERGEFPPNDWHSQFGGPAWTRVSDSYGTPGEWYLHLFAPDQPDLNWENGEVRDEFEDVLRFWFDRGVDGFRIDVAHGLSKTPGLPDAGLRDRGALDTAAHPAWDHDDVHEIYRSWRKIADSYAPPRIFVAESWVPTSERLARYLRPDELHLAFQFDFLQAPFRADHLRAIADEAMNAVADVSAPSTWVLSNHDVVRHVTRYARTQPDHLVDRVWEQQRWATETPDLELGVRRARAALMMVLALPGSAYLYQGEELGLPEVEHIPSDRRQDPVFEQSGRALPGRDGCRVPLPWVGSAPSYGFSAADAAAEPWLPQPGDWGPLTVAAQDQDPASTLGLYRECLRLRRQVLLSKPFAWVDSPKETLAFRRGDVECWLNSGAEVVRLPAGNVLLRSTPEGEDGVLPPNSAAWVMTVVP</sequence>
<evidence type="ECO:0000256" key="1">
    <source>
        <dbReference type="ARBA" id="ARBA00008061"/>
    </source>
</evidence>
<evidence type="ECO:0000313" key="4">
    <source>
        <dbReference type="EMBL" id="RNM12648.1"/>
    </source>
</evidence>
<reference evidence="4 5" key="1">
    <citation type="submission" date="2018-11" db="EMBL/GenBank/DDBJ databases">
        <authorList>
            <person name="Li F."/>
        </authorList>
    </citation>
    <scope>NUCLEOTIDE SEQUENCE [LARGE SCALE GENOMIC DNA]</scope>
    <source>
        <strain evidence="4 5">Gsoil 818</strain>
    </source>
</reference>
<dbReference type="CDD" id="cd11332">
    <property type="entry name" value="AmyAc_OligoGlu_TS"/>
    <property type="match status" value="1"/>
</dbReference>
<comment type="caution">
    <text evidence="4">The sequence shown here is derived from an EMBL/GenBank/DDBJ whole genome shotgun (WGS) entry which is preliminary data.</text>
</comment>
<keyword evidence="5" id="KW-1185">Reference proteome</keyword>
<dbReference type="EMBL" id="RJSF01000044">
    <property type="protein sequence ID" value="RNM12648.1"/>
    <property type="molecule type" value="Genomic_DNA"/>
</dbReference>
<dbReference type="OrthoDB" id="9043248at2"/>
<dbReference type="InterPro" id="IPR017853">
    <property type="entry name" value="GH"/>
</dbReference>